<keyword evidence="4" id="KW-0175">Coiled coil</keyword>
<dbReference type="RefSeq" id="WP_006207286.1">
    <property type="nucleotide sequence ID" value="NZ_ADHJ01000001.1"/>
</dbReference>
<proteinExistence type="predicted"/>
<dbReference type="GO" id="GO:0016020">
    <property type="term" value="C:membrane"/>
    <property type="evidence" value="ECO:0007669"/>
    <property type="project" value="TreeGrafter"/>
</dbReference>
<reference evidence="5 6" key="1">
    <citation type="journal article" date="2010" name="BMC Genomics">
        <title>Genome sequence of the pattern forming Paenibacillus vortex bacterium reveals potential for thriving in complex environments.</title>
        <authorList>
            <person name="Sirota-Madi A."/>
            <person name="Olender T."/>
            <person name="Helman Y."/>
            <person name="Ingham C."/>
            <person name="Brainis I."/>
            <person name="Roth D."/>
            <person name="Hagi E."/>
            <person name="Brodsky L."/>
            <person name="Leshkowitz D."/>
            <person name="Galatenko V."/>
            <person name="Nikolaev V."/>
            <person name="Mugasimangalam R.C."/>
            <person name="Bransburg-Zabary S."/>
            <person name="Gutnick D.L."/>
            <person name="Lancet D."/>
            <person name="Ben-Jacob E."/>
        </authorList>
    </citation>
    <scope>NUCLEOTIDE SEQUENCE [LARGE SCALE GENOMIC DNA]</scope>
    <source>
        <strain evidence="5 6">V453</strain>
    </source>
</reference>
<dbReference type="InterPro" id="IPR011990">
    <property type="entry name" value="TPR-like_helical_dom_sf"/>
</dbReference>
<dbReference type="GO" id="GO:0072380">
    <property type="term" value="C:TRC complex"/>
    <property type="evidence" value="ECO:0007669"/>
    <property type="project" value="TreeGrafter"/>
</dbReference>
<sequence length="618" mass="72276">MNAPAAELFKRGNELLNRSKYSEAIECFKKVIEYGDNEFLSGSYVNIAKCLNERSLETKEDSSNQIEEYLQMALKIKPTNQAAFANYFWYHLFNKRFTEAIEYFMLIEVKAIFDQGIILLEKIHEYKNEREADAFYNLYKKNLKYSRILVNVAMWHLNNGTSHKAYLYLKESHQRVGNDINILSGLSLTCLVLNNPIEAEEYCILGINALEAMKNKENKVQNSIEGFYSNLALAYLNQHKYSEAVELLSLKVIRYPNNTDFHNLAFAQYMLGRFDEAYINCEKALFIAEDETSYFLMGECQYAKKEYERAILWYKKALAFINDKQTSYNVEDETMNIISTLLDSKKTLKKIYLNLINALLESNEYLSAAAFQEIALTKFPYDHDIKRLSNVIRMLDIKNLEIETVNERVNLIIRELSEQREKLEERSEKVREWALELIKLQDRCIKDDILVIQTEDDWRVIENQMVSIADAMKSSSPSDAIYQKIDAKMKNDFYGLNEKSLNFLITAEYLYQIHSNTSNIDFAPIMIEFCKVVENELSVKMKQKKMIEKKKNFTLGQLLFELERHRISSFTEFVPILKTILLYRNGSAHTGSTNVEKTGMVRNLLFEEGWLNYLIQQK</sequence>
<dbReference type="Gene3D" id="1.25.40.10">
    <property type="entry name" value="Tetratricopeptide repeat domain"/>
    <property type="match status" value="3"/>
</dbReference>
<keyword evidence="2 3" id="KW-0802">TPR repeat</keyword>
<dbReference type="SMART" id="SM00028">
    <property type="entry name" value="TPR"/>
    <property type="match status" value="4"/>
</dbReference>
<dbReference type="KEGG" id="pvo:PVOR_01610"/>
<dbReference type="GO" id="GO:0060090">
    <property type="term" value="F:molecular adaptor activity"/>
    <property type="evidence" value="ECO:0007669"/>
    <property type="project" value="TreeGrafter"/>
</dbReference>
<evidence type="ECO:0000313" key="5">
    <source>
        <dbReference type="EMBL" id="EFU43867.1"/>
    </source>
</evidence>
<dbReference type="InterPro" id="IPR047150">
    <property type="entry name" value="SGT"/>
</dbReference>
<dbReference type="SUPFAM" id="SSF48452">
    <property type="entry name" value="TPR-like"/>
    <property type="match status" value="3"/>
</dbReference>
<protein>
    <recommendedName>
        <fullName evidence="7">TPR repeat-containing protein</fullName>
    </recommendedName>
</protein>
<evidence type="ECO:0008006" key="7">
    <source>
        <dbReference type="Google" id="ProtNLM"/>
    </source>
</evidence>
<evidence type="ECO:0000256" key="2">
    <source>
        <dbReference type="ARBA" id="ARBA00022803"/>
    </source>
</evidence>
<name>A0A2R9T2Q9_9BACL</name>
<organism evidence="5 6">
    <name type="scientific">Paenibacillus vortex V453</name>
    <dbReference type="NCBI Taxonomy" id="715225"/>
    <lineage>
        <taxon>Bacteria</taxon>
        <taxon>Bacillati</taxon>
        <taxon>Bacillota</taxon>
        <taxon>Bacilli</taxon>
        <taxon>Bacillales</taxon>
        <taxon>Paenibacillaceae</taxon>
        <taxon>Paenibacillus</taxon>
    </lineage>
</organism>
<feature type="repeat" description="TPR" evidence="3">
    <location>
        <begin position="291"/>
        <end position="324"/>
    </location>
</feature>
<feature type="repeat" description="TPR" evidence="3">
    <location>
        <begin position="5"/>
        <end position="38"/>
    </location>
</feature>
<keyword evidence="6" id="KW-1185">Reference proteome</keyword>
<gene>
    <name evidence="5" type="ORF">PVOR_01610</name>
</gene>
<dbReference type="PANTHER" id="PTHR45831">
    <property type="entry name" value="LD24721P"/>
    <property type="match status" value="1"/>
</dbReference>
<evidence type="ECO:0000256" key="4">
    <source>
        <dbReference type="SAM" id="Coils"/>
    </source>
</evidence>
<accession>A0A2R9T2Q9</accession>
<dbReference type="InterPro" id="IPR019734">
    <property type="entry name" value="TPR_rpt"/>
</dbReference>
<dbReference type="PANTHER" id="PTHR45831:SF2">
    <property type="entry name" value="LD24721P"/>
    <property type="match status" value="1"/>
</dbReference>
<dbReference type="EMBL" id="ADHJ01000001">
    <property type="protein sequence ID" value="EFU43867.1"/>
    <property type="molecule type" value="Genomic_DNA"/>
</dbReference>
<comment type="caution">
    <text evidence="5">The sequence shown here is derived from an EMBL/GenBank/DDBJ whole genome shotgun (WGS) entry which is preliminary data.</text>
</comment>
<dbReference type="GO" id="GO:0006620">
    <property type="term" value="P:post-translational protein targeting to endoplasmic reticulum membrane"/>
    <property type="evidence" value="ECO:0007669"/>
    <property type="project" value="TreeGrafter"/>
</dbReference>
<evidence type="ECO:0000256" key="1">
    <source>
        <dbReference type="ARBA" id="ARBA00022737"/>
    </source>
</evidence>
<feature type="coiled-coil region" evidence="4">
    <location>
        <begin position="402"/>
        <end position="443"/>
    </location>
</feature>
<evidence type="ECO:0000313" key="6">
    <source>
        <dbReference type="Proteomes" id="UP000003094"/>
    </source>
</evidence>
<keyword evidence="1" id="KW-0677">Repeat</keyword>
<dbReference type="PROSITE" id="PS50005">
    <property type="entry name" value="TPR"/>
    <property type="match status" value="2"/>
</dbReference>
<dbReference type="AlphaFoldDB" id="A0A2R9T2Q9"/>
<evidence type="ECO:0000256" key="3">
    <source>
        <dbReference type="PROSITE-ProRule" id="PRU00339"/>
    </source>
</evidence>
<dbReference type="Proteomes" id="UP000003094">
    <property type="component" value="Unassembled WGS sequence"/>
</dbReference>